<accession>A0A8H7S883</accession>
<dbReference type="EMBL" id="JAEPRB010000041">
    <property type="protein sequence ID" value="KAG2224539.1"/>
    <property type="molecule type" value="Genomic_DNA"/>
</dbReference>
<sequence length="105" mass="12098">MAKKDTIKPGGYHLDSTHKTRVSFLPGRVDCYLFSLVTRINVTNKGCPVRFFITNSESSFTIQLSWLKLKHGFQFTHTMIDCSTTEMNAISYTFGFHVFFLTAYR</sequence>
<dbReference type="OrthoDB" id="2296430at2759"/>
<evidence type="ECO:0000313" key="1">
    <source>
        <dbReference type="EMBL" id="KAG2224539.1"/>
    </source>
</evidence>
<keyword evidence="2" id="KW-1185">Reference proteome</keyword>
<reference evidence="1 2" key="1">
    <citation type="submission" date="2020-12" db="EMBL/GenBank/DDBJ databases">
        <title>Metabolic potential, ecology and presence of endohyphal bacteria is reflected in genomic diversity of Mucoromycotina.</title>
        <authorList>
            <person name="Muszewska A."/>
            <person name="Okrasinska A."/>
            <person name="Steczkiewicz K."/>
            <person name="Drgas O."/>
            <person name="Orlowska M."/>
            <person name="Perlinska-Lenart U."/>
            <person name="Aleksandrzak-Piekarczyk T."/>
            <person name="Szatraj K."/>
            <person name="Zielenkiewicz U."/>
            <person name="Pilsyk S."/>
            <person name="Malc E."/>
            <person name="Mieczkowski P."/>
            <person name="Kruszewska J.S."/>
            <person name="Biernat P."/>
            <person name="Pawlowska J."/>
        </authorList>
    </citation>
    <scope>NUCLEOTIDE SEQUENCE [LARGE SCALE GENOMIC DNA]</scope>
    <source>
        <strain evidence="1 2">CBS 142.35</strain>
    </source>
</reference>
<gene>
    <name evidence="1" type="ORF">INT45_004384</name>
</gene>
<protein>
    <submittedName>
        <fullName evidence="1">Uncharacterized protein</fullName>
    </submittedName>
</protein>
<evidence type="ECO:0000313" key="2">
    <source>
        <dbReference type="Proteomes" id="UP000646827"/>
    </source>
</evidence>
<dbReference type="AlphaFoldDB" id="A0A8H7S883"/>
<name>A0A8H7S883_9FUNG</name>
<dbReference type="Proteomes" id="UP000646827">
    <property type="component" value="Unassembled WGS sequence"/>
</dbReference>
<organism evidence="1 2">
    <name type="scientific">Circinella minor</name>
    <dbReference type="NCBI Taxonomy" id="1195481"/>
    <lineage>
        <taxon>Eukaryota</taxon>
        <taxon>Fungi</taxon>
        <taxon>Fungi incertae sedis</taxon>
        <taxon>Mucoromycota</taxon>
        <taxon>Mucoromycotina</taxon>
        <taxon>Mucoromycetes</taxon>
        <taxon>Mucorales</taxon>
        <taxon>Lichtheimiaceae</taxon>
        <taxon>Circinella</taxon>
    </lineage>
</organism>
<proteinExistence type="predicted"/>
<comment type="caution">
    <text evidence="1">The sequence shown here is derived from an EMBL/GenBank/DDBJ whole genome shotgun (WGS) entry which is preliminary data.</text>
</comment>